<dbReference type="Gene3D" id="3.40.50.1000">
    <property type="entry name" value="HAD superfamily/HAD-like"/>
    <property type="match status" value="1"/>
</dbReference>
<dbReference type="EC" id="5.4.2.6" evidence="9"/>
<keyword evidence="6" id="KW-0413">Isomerase</keyword>
<dbReference type="NCBIfam" id="TIGR02009">
    <property type="entry name" value="PGMB-YQAB-SF"/>
    <property type="match status" value="1"/>
</dbReference>
<keyword evidence="11" id="KW-0378">Hydrolase</keyword>
<dbReference type="Pfam" id="PF00702">
    <property type="entry name" value="Hydrolase"/>
    <property type="match status" value="1"/>
</dbReference>
<dbReference type="SFLD" id="SFLDG01129">
    <property type="entry name" value="C1.5:_HAD__Beta-PGM__Phosphata"/>
    <property type="match status" value="1"/>
</dbReference>
<evidence type="ECO:0000256" key="2">
    <source>
        <dbReference type="ARBA" id="ARBA00006171"/>
    </source>
</evidence>
<evidence type="ECO:0000256" key="5">
    <source>
        <dbReference type="ARBA" id="ARBA00022842"/>
    </source>
</evidence>
<evidence type="ECO:0000256" key="4">
    <source>
        <dbReference type="ARBA" id="ARBA00022723"/>
    </source>
</evidence>
<evidence type="ECO:0000256" key="1">
    <source>
        <dbReference type="ARBA" id="ARBA00001946"/>
    </source>
</evidence>
<reference evidence="11" key="1">
    <citation type="submission" date="2022-10" db="EMBL/GenBank/DDBJ databases">
        <title>The complete genomes of actinobacterial strains from the NBC collection.</title>
        <authorList>
            <person name="Joergensen T.S."/>
            <person name="Alvarez Arevalo M."/>
            <person name="Sterndorff E.B."/>
            <person name="Faurdal D."/>
            <person name="Vuksanovic O."/>
            <person name="Mourched A.-S."/>
            <person name="Charusanti P."/>
            <person name="Shaw S."/>
            <person name="Blin K."/>
            <person name="Weber T."/>
        </authorList>
    </citation>
    <scope>NUCLEOTIDE SEQUENCE</scope>
    <source>
        <strain evidence="11">NBC_01482</strain>
    </source>
</reference>
<dbReference type="InterPro" id="IPR006439">
    <property type="entry name" value="HAD-SF_hydro_IA"/>
</dbReference>
<dbReference type="RefSeq" id="WP_327093338.1">
    <property type="nucleotide sequence ID" value="NZ_CP109149.1"/>
</dbReference>
<dbReference type="PANTHER" id="PTHR46193">
    <property type="entry name" value="6-PHOSPHOGLUCONATE PHOSPHATASE"/>
    <property type="match status" value="1"/>
</dbReference>
<protein>
    <recommendedName>
        <fullName evidence="10">Beta-phosphoglucomutase</fullName>
        <ecNumber evidence="9">5.4.2.6</ecNumber>
    </recommendedName>
</protein>
<dbReference type="PANTHER" id="PTHR46193:SF18">
    <property type="entry name" value="HEXITOL PHOSPHATASE B"/>
    <property type="match status" value="1"/>
</dbReference>
<comment type="similarity">
    <text evidence="2">Belongs to the HAD-like hydrolase superfamily. CbbY/CbbZ/Gph/YieH family.</text>
</comment>
<evidence type="ECO:0000256" key="7">
    <source>
        <dbReference type="ARBA" id="ARBA00023277"/>
    </source>
</evidence>
<dbReference type="SFLD" id="SFLDS00003">
    <property type="entry name" value="Haloacid_Dehalogenase"/>
    <property type="match status" value="1"/>
</dbReference>
<dbReference type="InterPro" id="IPR023214">
    <property type="entry name" value="HAD_sf"/>
</dbReference>
<dbReference type="EMBL" id="CP109441">
    <property type="protein sequence ID" value="WUV48514.1"/>
    <property type="molecule type" value="Genomic_DNA"/>
</dbReference>
<dbReference type="GO" id="GO:0016787">
    <property type="term" value="F:hydrolase activity"/>
    <property type="evidence" value="ECO:0007669"/>
    <property type="project" value="UniProtKB-KW"/>
</dbReference>
<dbReference type="InterPro" id="IPR036412">
    <property type="entry name" value="HAD-like_sf"/>
</dbReference>
<dbReference type="InterPro" id="IPR051600">
    <property type="entry name" value="Beta-PGM-like"/>
</dbReference>
<proteinExistence type="inferred from homology"/>
<dbReference type="SUPFAM" id="SSF56784">
    <property type="entry name" value="HAD-like"/>
    <property type="match status" value="1"/>
</dbReference>
<keyword evidence="7" id="KW-0119">Carbohydrate metabolism</keyword>
<comment type="catalytic activity">
    <reaction evidence="8">
        <text>beta-D-glucose 1-phosphate = beta-D-glucose 6-phosphate</text>
        <dbReference type="Rhea" id="RHEA:20113"/>
        <dbReference type="ChEBI" id="CHEBI:57684"/>
        <dbReference type="ChEBI" id="CHEBI:58247"/>
        <dbReference type="EC" id="5.4.2.6"/>
    </reaction>
</comment>
<evidence type="ECO:0000313" key="12">
    <source>
        <dbReference type="Proteomes" id="UP001432062"/>
    </source>
</evidence>
<keyword evidence="4" id="KW-0479">Metal-binding</keyword>
<dbReference type="NCBIfam" id="TIGR01509">
    <property type="entry name" value="HAD-SF-IA-v3"/>
    <property type="match status" value="1"/>
</dbReference>
<keyword evidence="3" id="KW-0597">Phosphoprotein</keyword>
<evidence type="ECO:0000256" key="10">
    <source>
        <dbReference type="ARBA" id="ARBA00044991"/>
    </source>
</evidence>
<evidence type="ECO:0000256" key="6">
    <source>
        <dbReference type="ARBA" id="ARBA00023235"/>
    </source>
</evidence>
<evidence type="ECO:0000256" key="8">
    <source>
        <dbReference type="ARBA" id="ARBA00044926"/>
    </source>
</evidence>
<dbReference type="InterPro" id="IPR023198">
    <property type="entry name" value="PGP-like_dom2"/>
</dbReference>
<keyword evidence="12" id="KW-1185">Reference proteome</keyword>
<dbReference type="InterPro" id="IPR010976">
    <property type="entry name" value="B-phosphoglucomutase_hydrolase"/>
</dbReference>
<evidence type="ECO:0000256" key="9">
    <source>
        <dbReference type="ARBA" id="ARBA00044968"/>
    </source>
</evidence>
<accession>A0ABZ1Z3E7</accession>
<comment type="cofactor">
    <cofactor evidence="1">
        <name>Mg(2+)</name>
        <dbReference type="ChEBI" id="CHEBI:18420"/>
    </cofactor>
</comment>
<name>A0ABZ1Z3E7_9NOCA</name>
<evidence type="ECO:0000313" key="11">
    <source>
        <dbReference type="EMBL" id="WUV48514.1"/>
    </source>
</evidence>
<gene>
    <name evidence="11" type="ORF">OG563_10125</name>
</gene>
<sequence length="254" mass="26706">MTPSHDLRGLGLPETISVALFDLDGVLTDTAAVHRRAWKAVFDEFLAGRSPGPFHPFTDADYLGYVDGRSRADGIREFLKSRGITLPEGEPDAAEGEPTVHGLGNRKNRLLLSVLERDGVHVYPGSLAYLNGAREAGLRTGVVTASANAHEVLAVADLTRFVDVCIDGVEIAGRGLRGKPAPDAFLAAAEALDAKPEQAAAFEDAIAGVTAGRAADFGYVVGVDRVRDGTQAEALRRAGADVVVTDLAELGPPQ</sequence>
<evidence type="ECO:0000256" key="3">
    <source>
        <dbReference type="ARBA" id="ARBA00022553"/>
    </source>
</evidence>
<dbReference type="Proteomes" id="UP001432062">
    <property type="component" value="Chromosome"/>
</dbReference>
<organism evidence="11 12">
    <name type="scientific">Nocardia vinacea</name>
    <dbReference type="NCBI Taxonomy" id="96468"/>
    <lineage>
        <taxon>Bacteria</taxon>
        <taxon>Bacillati</taxon>
        <taxon>Actinomycetota</taxon>
        <taxon>Actinomycetes</taxon>
        <taxon>Mycobacteriales</taxon>
        <taxon>Nocardiaceae</taxon>
        <taxon>Nocardia</taxon>
    </lineage>
</organism>
<dbReference type="Gene3D" id="1.10.150.240">
    <property type="entry name" value="Putative phosphatase, domain 2"/>
    <property type="match status" value="1"/>
</dbReference>
<keyword evidence="5" id="KW-0460">Magnesium</keyword>